<dbReference type="Gene3D" id="3.40.190.10">
    <property type="entry name" value="Periplasmic binding protein-like II"/>
    <property type="match status" value="2"/>
</dbReference>
<evidence type="ECO:0000313" key="6">
    <source>
        <dbReference type="Proteomes" id="UP001196661"/>
    </source>
</evidence>
<dbReference type="NCBIfam" id="TIGR01256">
    <property type="entry name" value="modA"/>
    <property type="match status" value="1"/>
</dbReference>
<evidence type="ECO:0000256" key="2">
    <source>
        <dbReference type="ARBA" id="ARBA00022723"/>
    </source>
</evidence>
<keyword evidence="3 4" id="KW-0732">Signal</keyword>
<proteinExistence type="inferred from homology"/>
<feature type="signal peptide" evidence="4">
    <location>
        <begin position="1"/>
        <end position="29"/>
    </location>
</feature>
<reference evidence="5 6" key="1">
    <citation type="journal article" date="2021" name="Mar. Drugs">
        <title>Genome Reduction and Secondary Metabolism of the Marine Sponge-Associated Cyanobacterium Leptothoe.</title>
        <authorList>
            <person name="Konstantinou D."/>
            <person name="Popin R.V."/>
            <person name="Fewer D.P."/>
            <person name="Sivonen K."/>
            <person name="Gkelis S."/>
        </authorList>
    </citation>
    <scope>NUCLEOTIDE SEQUENCE [LARGE SCALE GENOMIC DNA]</scope>
    <source>
        <strain evidence="5 6">TAU-MAC 1615</strain>
    </source>
</reference>
<dbReference type="InterPro" id="IPR041879">
    <property type="entry name" value="YvgL-like_PBP2"/>
</dbReference>
<evidence type="ECO:0000256" key="3">
    <source>
        <dbReference type="ARBA" id="ARBA00022729"/>
    </source>
</evidence>
<dbReference type="PIRSF" id="PIRSF004846">
    <property type="entry name" value="ModA"/>
    <property type="match status" value="1"/>
</dbReference>
<dbReference type="SUPFAM" id="SSF53850">
    <property type="entry name" value="Periplasmic binding protein-like II"/>
    <property type="match status" value="1"/>
</dbReference>
<comment type="similarity">
    <text evidence="1">Belongs to the bacterial solute-binding protein ModA family.</text>
</comment>
<evidence type="ECO:0000256" key="4">
    <source>
        <dbReference type="SAM" id="SignalP"/>
    </source>
</evidence>
<keyword evidence="2" id="KW-0479">Metal-binding</keyword>
<evidence type="ECO:0000313" key="5">
    <source>
        <dbReference type="EMBL" id="MBT9311481.1"/>
    </source>
</evidence>
<dbReference type="EMBL" id="JADOER010000004">
    <property type="protein sequence ID" value="MBT9311481.1"/>
    <property type="molecule type" value="Genomic_DNA"/>
</dbReference>
<dbReference type="RefSeq" id="WP_215617363.1">
    <property type="nucleotide sequence ID" value="NZ_JADOER010000004.1"/>
</dbReference>
<keyword evidence="6" id="KW-1185">Reference proteome</keyword>
<evidence type="ECO:0000256" key="1">
    <source>
        <dbReference type="ARBA" id="ARBA00009175"/>
    </source>
</evidence>
<comment type="caution">
    <text evidence="5">The sequence shown here is derived from an EMBL/GenBank/DDBJ whole genome shotgun (WGS) entry which is preliminary data.</text>
</comment>
<gene>
    <name evidence="5" type="primary">modA</name>
    <name evidence="5" type="ORF">IXB28_04635</name>
</gene>
<feature type="chain" id="PRO_5045167792" evidence="4">
    <location>
        <begin position="30"/>
        <end position="266"/>
    </location>
</feature>
<dbReference type="PANTHER" id="PTHR30632">
    <property type="entry name" value="MOLYBDATE-BINDING PERIPLASMIC PROTEIN"/>
    <property type="match status" value="1"/>
</dbReference>
<organism evidence="5 6">
    <name type="scientific">Leptothoe kymatousa TAU-MAC 1615</name>
    <dbReference type="NCBI Taxonomy" id="2364775"/>
    <lineage>
        <taxon>Bacteria</taxon>
        <taxon>Bacillati</taxon>
        <taxon>Cyanobacteriota</taxon>
        <taxon>Cyanophyceae</taxon>
        <taxon>Nodosilineales</taxon>
        <taxon>Cymatolegaceae</taxon>
        <taxon>Leptothoe</taxon>
        <taxon>Leptothoe kymatousa</taxon>
    </lineage>
</organism>
<sequence length="266" mass="28955">MQRSKMLKLVWASLFTWLMAMGCGAPRLATDVSTETKSRLTVSAATSLQDVLDEIAHQFINAHPTIAIDYNFGASGALQRQIEQGAPVDIFFAAATQPMDELEQQDLIEPHSRQNILRNRLAVVAPLDSPLAIGDVSQLDAMRVSRLAVGEFRSVPAGQYTQQVFENLNLLKAFHSKFVFGNNVRSVLAAVESGHVDLGIVYATDAAISQQTKVLMTVPANLHRPIIYPIALVQGSGQPEAAQAFIDFLTTDIAQSIFQDFGFGAI</sequence>
<dbReference type="Pfam" id="PF13531">
    <property type="entry name" value="SBP_bac_11"/>
    <property type="match status" value="1"/>
</dbReference>
<dbReference type="PROSITE" id="PS51257">
    <property type="entry name" value="PROKAR_LIPOPROTEIN"/>
    <property type="match status" value="1"/>
</dbReference>
<accession>A0ABS5Y0Z3</accession>
<dbReference type="Proteomes" id="UP001196661">
    <property type="component" value="Unassembled WGS sequence"/>
</dbReference>
<dbReference type="PANTHER" id="PTHR30632:SF0">
    <property type="entry name" value="SULFATE-BINDING PROTEIN"/>
    <property type="match status" value="1"/>
</dbReference>
<dbReference type="InterPro" id="IPR050682">
    <property type="entry name" value="ModA/WtpA"/>
</dbReference>
<name>A0ABS5Y0Z3_9CYAN</name>
<protein>
    <submittedName>
        <fullName evidence="5">Molybdate ABC transporter substrate-binding protein</fullName>
    </submittedName>
</protein>
<dbReference type="InterPro" id="IPR005950">
    <property type="entry name" value="ModA"/>
</dbReference>
<dbReference type="CDD" id="cd13537">
    <property type="entry name" value="PBP2_YvgL_like"/>
    <property type="match status" value="1"/>
</dbReference>